<comment type="caution">
    <text evidence="2">The sequence shown here is derived from an EMBL/GenBank/DDBJ whole genome shotgun (WGS) entry which is preliminary data.</text>
</comment>
<organism evidence="2 3">
    <name type="scientific">Pleurodeles waltl</name>
    <name type="common">Iberian ribbed newt</name>
    <dbReference type="NCBI Taxonomy" id="8319"/>
    <lineage>
        <taxon>Eukaryota</taxon>
        <taxon>Metazoa</taxon>
        <taxon>Chordata</taxon>
        <taxon>Craniata</taxon>
        <taxon>Vertebrata</taxon>
        <taxon>Euteleostomi</taxon>
        <taxon>Amphibia</taxon>
        <taxon>Batrachia</taxon>
        <taxon>Caudata</taxon>
        <taxon>Salamandroidea</taxon>
        <taxon>Salamandridae</taxon>
        <taxon>Pleurodelinae</taxon>
        <taxon>Pleurodeles</taxon>
    </lineage>
</organism>
<evidence type="ECO:0000313" key="3">
    <source>
        <dbReference type="Proteomes" id="UP001066276"/>
    </source>
</evidence>
<feature type="region of interest" description="Disordered" evidence="1">
    <location>
        <begin position="112"/>
        <end position="143"/>
    </location>
</feature>
<gene>
    <name evidence="2" type="ORF">NDU88_000102</name>
</gene>
<keyword evidence="3" id="KW-1185">Reference proteome</keyword>
<proteinExistence type="predicted"/>
<dbReference type="Proteomes" id="UP001066276">
    <property type="component" value="Chromosome 4_1"/>
</dbReference>
<dbReference type="EMBL" id="JANPWB010000007">
    <property type="protein sequence ID" value="KAJ1168153.1"/>
    <property type="molecule type" value="Genomic_DNA"/>
</dbReference>
<evidence type="ECO:0000313" key="2">
    <source>
        <dbReference type="EMBL" id="KAJ1168153.1"/>
    </source>
</evidence>
<protein>
    <submittedName>
        <fullName evidence="2">Uncharacterized protein</fullName>
    </submittedName>
</protein>
<dbReference type="AlphaFoldDB" id="A0AAV7SVK6"/>
<evidence type="ECO:0000256" key="1">
    <source>
        <dbReference type="SAM" id="MobiDB-lite"/>
    </source>
</evidence>
<accession>A0AAV7SVK6</accession>
<sequence length="143" mass="16551">MTLFVTPLRLNECNVATLLSNQIDAETRPESTWLKNDTRLVNAVAGEFGALTASIYSITGPKCEMTKGLDRLSFSTKTFDKDKLDYLQERMFVTKSRPGMFDSLRTWRKEADQRRRKAEKELQRHKTRTVTEKVYDSDVAEHQ</sequence>
<name>A0AAV7SVK6_PLEWA</name>
<reference evidence="2" key="1">
    <citation type="journal article" date="2022" name="bioRxiv">
        <title>Sequencing and chromosome-scale assembly of the giantPleurodeles waltlgenome.</title>
        <authorList>
            <person name="Brown T."/>
            <person name="Elewa A."/>
            <person name="Iarovenko S."/>
            <person name="Subramanian E."/>
            <person name="Araus A.J."/>
            <person name="Petzold A."/>
            <person name="Susuki M."/>
            <person name="Suzuki K.-i.T."/>
            <person name="Hayashi T."/>
            <person name="Toyoda A."/>
            <person name="Oliveira C."/>
            <person name="Osipova E."/>
            <person name="Leigh N.D."/>
            <person name="Simon A."/>
            <person name="Yun M.H."/>
        </authorList>
    </citation>
    <scope>NUCLEOTIDE SEQUENCE</scope>
    <source>
        <strain evidence="2">20211129_DDA</strain>
        <tissue evidence="2">Liver</tissue>
    </source>
</reference>